<sequence length="126" mass="13608">MPTTRQSFLKRTNSPTNALVLLRFVSPIALSVLIISLLDRTFGRLSFAHGKGYLATRPDCGEDVPARAASCPPLPGLKGIDPARVVGDTPPMVDTVLTEEQIQDHHSFCGEDRPSDAVPSPLARFV</sequence>
<keyword evidence="3" id="KW-1185">Reference proteome</keyword>
<dbReference type="EMBL" id="KZ559538">
    <property type="protein sequence ID" value="PLN81317.1"/>
    <property type="molecule type" value="Genomic_DNA"/>
</dbReference>
<proteinExistence type="predicted"/>
<gene>
    <name evidence="2" type="ORF">BDW42DRAFT_169208</name>
</gene>
<evidence type="ECO:0000313" key="3">
    <source>
        <dbReference type="Proteomes" id="UP000235023"/>
    </source>
</evidence>
<reference evidence="3" key="1">
    <citation type="submission" date="2017-12" db="EMBL/GenBank/DDBJ databases">
        <authorList>
            <consortium name="DOE Joint Genome Institute"/>
            <person name="Mondo S.J."/>
            <person name="Kjaerbolling I."/>
            <person name="Vesth T.C."/>
            <person name="Frisvad J.C."/>
            <person name="Nybo J.L."/>
            <person name="Theobald S."/>
            <person name="Kuo A."/>
            <person name="Bowyer P."/>
            <person name="Matsuda Y."/>
            <person name="Lyhne E.K."/>
            <person name="Kogle M.E."/>
            <person name="Clum A."/>
            <person name="Lipzen A."/>
            <person name="Salamov A."/>
            <person name="Ngan C.Y."/>
            <person name="Daum C."/>
            <person name="Chiniquy J."/>
            <person name="Barry K."/>
            <person name="LaButti K."/>
            <person name="Haridas S."/>
            <person name="Simmons B.A."/>
            <person name="Magnuson J.K."/>
            <person name="Mortensen U.H."/>
            <person name="Larsen T.O."/>
            <person name="Grigoriev I.V."/>
            <person name="Baker S.E."/>
            <person name="Andersen M.R."/>
            <person name="Nordberg H.P."/>
            <person name="Cantor M.N."/>
            <person name="Hua S.X."/>
        </authorList>
    </citation>
    <scope>NUCLEOTIDE SEQUENCE [LARGE SCALE GENOMIC DNA]</scope>
    <source>
        <strain evidence="3">IBT 19404</strain>
    </source>
</reference>
<evidence type="ECO:0000256" key="1">
    <source>
        <dbReference type="SAM" id="Phobius"/>
    </source>
</evidence>
<dbReference type="AlphaFoldDB" id="A0A2J5HVN9"/>
<name>A0A2J5HVN9_9EURO</name>
<keyword evidence="1" id="KW-0472">Membrane</keyword>
<dbReference type="Proteomes" id="UP000235023">
    <property type="component" value="Unassembled WGS sequence"/>
</dbReference>
<feature type="transmembrane region" description="Helical" evidence="1">
    <location>
        <begin position="20"/>
        <end position="38"/>
    </location>
</feature>
<organism evidence="2 3">
    <name type="scientific">Aspergillus taichungensis</name>
    <dbReference type="NCBI Taxonomy" id="482145"/>
    <lineage>
        <taxon>Eukaryota</taxon>
        <taxon>Fungi</taxon>
        <taxon>Dikarya</taxon>
        <taxon>Ascomycota</taxon>
        <taxon>Pezizomycotina</taxon>
        <taxon>Eurotiomycetes</taxon>
        <taxon>Eurotiomycetidae</taxon>
        <taxon>Eurotiales</taxon>
        <taxon>Aspergillaceae</taxon>
        <taxon>Aspergillus</taxon>
        <taxon>Aspergillus subgen. Circumdati</taxon>
    </lineage>
</organism>
<accession>A0A2J5HVN9</accession>
<evidence type="ECO:0000313" key="2">
    <source>
        <dbReference type="EMBL" id="PLN81317.1"/>
    </source>
</evidence>
<keyword evidence="1" id="KW-1133">Transmembrane helix</keyword>
<protein>
    <submittedName>
        <fullName evidence="2">Uncharacterized protein</fullName>
    </submittedName>
</protein>
<keyword evidence="1" id="KW-0812">Transmembrane</keyword>